<dbReference type="SUPFAM" id="SSF81383">
    <property type="entry name" value="F-box domain"/>
    <property type="match status" value="1"/>
</dbReference>
<protein>
    <recommendedName>
        <fullName evidence="1">F-box domain-containing protein</fullName>
    </recommendedName>
</protein>
<gene>
    <name evidence="2" type="ORF">AJ80_05424</name>
</gene>
<evidence type="ECO:0000313" key="2">
    <source>
        <dbReference type="EMBL" id="PGH15716.1"/>
    </source>
</evidence>
<dbReference type="Proteomes" id="UP000224634">
    <property type="component" value="Unassembled WGS sequence"/>
</dbReference>
<dbReference type="EMBL" id="PDNA01000080">
    <property type="protein sequence ID" value="PGH15716.1"/>
    <property type="molecule type" value="Genomic_DNA"/>
</dbReference>
<sequence length="462" mass="52540">MDPTIVLPYDIFSQIFSYHSIPTLNACVRVNRSWHHQAAPWLYCHVVLSNPLRDSTNFSMPYIVILLGLSLYGLPLAISQAAKLTTLNGDRPTWEEKPPADFEQSFQVLSKDVLPRLHQLSAFSLSMAPKSQYLFEIRFSGLISLIDALPASCVNLEIDTQSFDNRHSPPSGDLHVCNSLRRILHRMQNVRLCLHYVCSALFGEVSTNTFDSTREFVPISLPNIQTLVVNCNALGKGRISRYDTNSLPLDWDIVPWRITAWDSITGALQRLVKIDGSYPPSAKLVVFDRIYESEDRSKYSTFLHSEMISQTTLAYPCRDVASAVRLRDQHLLRTLDGRELLANSHTFSAFTEGQFWKSTICGARLPAPLVATGSRSTLSVNITEDHLSMWPTDKWRRRNPDMCALWKNETILGQRLLDGEISERPMFLSRYPVGERTPPGFVRSGRNGYRLIYRARDPYIPF</sequence>
<reference evidence="2 3" key="1">
    <citation type="submission" date="2017-10" db="EMBL/GenBank/DDBJ databases">
        <title>Comparative genomics in systemic dimorphic fungi from Ajellomycetaceae.</title>
        <authorList>
            <person name="Munoz J.F."/>
            <person name="Mcewen J.G."/>
            <person name="Clay O.K."/>
            <person name="Cuomo C.A."/>
        </authorList>
    </citation>
    <scope>NUCLEOTIDE SEQUENCE [LARGE SCALE GENOMIC DNA]</scope>
    <source>
        <strain evidence="2 3">UAMH7299</strain>
    </source>
</reference>
<organism evidence="2 3">
    <name type="scientific">Polytolypa hystricis (strain UAMH7299)</name>
    <dbReference type="NCBI Taxonomy" id="1447883"/>
    <lineage>
        <taxon>Eukaryota</taxon>
        <taxon>Fungi</taxon>
        <taxon>Dikarya</taxon>
        <taxon>Ascomycota</taxon>
        <taxon>Pezizomycotina</taxon>
        <taxon>Eurotiomycetes</taxon>
        <taxon>Eurotiomycetidae</taxon>
        <taxon>Onygenales</taxon>
        <taxon>Onygenales incertae sedis</taxon>
        <taxon>Polytolypa</taxon>
    </lineage>
</organism>
<dbReference type="OrthoDB" id="4192220at2759"/>
<proteinExistence type="predicted"/>
<keyword evidence="3" id="KW-1185">Reference proteome</keyword>
<dbReference type="InterPro" id="IPR036047">
    <property type="entry name" value="F-box-like_dom_sf"/>
</dbReference>
<dbReference type="STRING" id="1447883.A0A2B7Y2K7"/>
<comment type="caution">
    <text evidence="2">The sequence shown here is derived from an EMBL/GenBank/DDBJ whole genome shotgun (WGS) entry which is preliminary data.</text>
</comment>
<dbReference type="CDD" id="cd09917">
    <property type="entry name" value="F-box_SF"/>
    <property type="match status" value="1"/>
</dbReference>
<dbReference type="AlphaFoldDB" id="A0A2B7Y2K7"/>
<dbReference type="Pfam" id="PF12937">
    <property type="entry name" value="F-box-like"/>
    <property type="match status" value="1"/>
</dbReference>
<evidence type="ECO:0000313" key="3">
    <source>
        <dbReference type="Proteomes" id="UP000224634"/>
    </source>
</evidence>
<name>A0A2B7Y2K7_POLH7</name>
<accession>A0A2B7Y2K7</accession>
<evidence type="ECO:0000259" key="1">
    <source>
        <dbReference type="Pfam" id="PF12937"/>
    </source>
</evidence>
<feature type="domain" description="F-box" evidence="1">
    <location>
        <begin position="7"/>
        <end position="47"/>
    </location>
</feature>
<dbReference type="InterPro" id="IPR001810">
    <property type="entry name" value="F-box_dom"/>
</dbReference>